<sequence length="219" mass="22589">MKAFIPVVIAAGLCLGGCKTPIIPGSTNIEPPTKGIYVGGLYKPIGGSRRGSAPVNLIRICTVSTTLSEFGVPAPEGNAIADIDLLATRTLSASVSGLNVAVAKAGLSGTISDYYEYKIVNASSYELGLADASTVFAKLMKKADCRTQVAEELAGGSVVQVTKAYVGDIVFRRKTGASLSGELSAPAVQAALSRETDLRFKGNGMVFAFVGKTKTGTGY</sequence>
<evidence type="ECO:0000313" key="1">
    <source>
        <dbReference type="EMBL" id="UOK69639.1"/>
    </source>
</evidence>
<dbReference type="KEGG" id="apol:K9D25_12835"/>
<accession>A0A9E7CVK5</accession>
<dbReference type="Proteomes" id="UP000831684">
    <property type="component" value="Chromosome"/>
</dbReference>
<gene>
    <name evidence="1" type="ORF">K9D25_12835</name>
</gene>
<name>A0A9E7CVK5_9HYPH</name>
<dbReference type="EMBL" id="CP083239">
    <property type="protein sequence ID" value="UOK69639.1"/>
    <property type="molecule type" value="Genomic_DNA"/>
</dbReference>
<organism evidence="1 2">
    <name type="scientific">Ancylobacter polymorphus</name>
    <dbReference type="NCBI Taxonomy" id="223390"/>
    <lineage>
        <taxon>Bacteria</taxon>
        <taxon>Pseudomonadati</taxon>
        <taxon>Pseudomonadota</taxon>
        <taxon>Alphaproteobacteria</taxon>
        <taxon>Hyphomicrobiales</taxon>
        <taxon>Xanthobacteraceae</taxon>
        <taxon>Ancylobacter</taxon>
    </lineage>
</organism>
<protein>
    <submittedName>
        <fullName evidence="1">Uncharacterized protein</fullName>
    </submittedName>
</protein>
<dbReference type="RefSeq" id="WP_244375724.1">
    <property type="nucleotide sequence ID" value="NZ_CP083239.1"/>
</dbReference>
<proteinExistence type="predicted"/>
<reference evidence="1" key="1">
    <citation type="submission" date="2021-09" db="EMBL/GenBank/DDBJ databases">
        <title>Network and meta-omics reveal the key degrader and cooperation patterns in an efficient 1,4-dioxane-degrading microbial community.</title>
        <authorList>
            <person name="Dai C."/>
        </authorList>
    </citation>
    <scope>NUCLEOTIDE SEQUENCE</scope>
    <source>
        <strain evidence="1">ZM13</strain>
    </source>
</reference>
<evidence type="ECO:0000313" key="2">
    <source>
        <dbReference type="Proteomes" id="UP000831684"/>
    </source>
</evidence>
<dbReference type="AlphaFoldDB" id="A0A9E7CVK5"/>